<reference evidence="1" key="1">
    <citation type="submission" date="2014-11" db="EMBL/GenBank/DDBJ databases">
        <authorList>
            <person name="Amaro Gonzalez C."/>
        </authorList>
    </citation>
    <scope>NUCLEOTIDE SEQUENCE</scope>
</reference>
<accession>A0A0E9RK76</accession>
<dbReference type="AlphaFoldDB" id="A0A0E9RK76"/>
<dbReference type="EMBL" id="GBXM01069322">
    <property type="protein sequence ID" value="JAH39255.1"/>
    <property type="molecule type" value="Transcribed_RNA"/>
</dbReference>
<protein>
    <submittedName>
        <fullName evidence="1">Uncharacterized protein</fullName>
    </submittedName>
</protein>
<name>A0A0E9RK76_ANGAN</name>
<sequence length="36" mass="4260">MRCWPGSSVRKIQEVILKIPPKVYLHICTQFILKSF</sequence>
<evidence type="ECO:0000313" key="1">
    <source>
        <dbReference type="EMBL" id="JAH29504.1"/>
    </source>
</evidence>
<proteinExistence type="predicted"/>
<reference evidence="1" key="2">
    <citation type="journal article" date="2015" name="Fish Shellfish Immunol.">
        <title>Early steps in the European eel (Anguilla anguilla)-Vibrio vulnificus interaction in the gills: Role of the RtxA13 toxin.</title>
        <authorList>
            <person name="Callol A."/>
            <person name="Pajuelo D."/>
            <person name="Ebbesson L."/>
            <person name="Teles M."/>
            <person name="MacKenzie S."/>
            <person name="Amaro C."/>
        </authorList>
    </citation>
    <scope>NUCLEOTIDE SEQUENCE</scope>
</reference>
<organism evidence="1">
    <name type="scientific">Anguilla anguilla</name>
    <name type="common">European freshwater eel</name>
    <name type="synonym">Muraena anguilla</name>
    <dbReference type="NCBI Taxonomy" id="7936"/>
    <lineage>
        <taxon>Eukaryota</taxon>
        <taxon>Metazoa</taxon>
        <taxon>Chordata</taxon>
        <taxon>Craniata</taxon>
        <taxon>Vertebrata</taxon>
        <taxon>Euteleostomi</taxon>
        <taxon>Actinopterygii</taxon>
        <taxon>Neopterygii</taxon>
        <taxon>Teleostei</taxon>
        <taxon>Anguilliformes</taxon>
        <taxon>Anguillidae</taxon>
        <taxon>Anguilla</taxon>
    </lineage>
</organism>
<dbReference type="EMBL" id="GBXM01079073">
    <property type="protein sequence ID" value="JAH29504.1"/>
    <property type="molecule type" value="Transcribed_RNA"/>
</dbReference>